<keyword evidence="2" id="KW-1185">Reference proteome</keyword>
<evidence type="ECO:0000313" key="1">
    <source>
        <dbReference type="EnsemblPlants" id="OPUNC04G22560.1"/>
    </source>
</evidence>
<evidence type="ECO:0000313" key="2">
    <source>
        <dbReference type="Proteomes" id="UP000026962"/>
    </source>
</evidence>
<protein>
    <submittedName>
        <fullName evidence="1">Uncharacterized protein</fullName>
    </submittedName>
</protein>
<reference evidence="1" key="1">
    <citation type="submission" date="2015-04" db="UniProtKB">
        <authorList>
            <consortium name="EnsemblPlants"/>
        </authorList>
    </citation>
    <scope>IDENTIFICATION</scope>
</reference>
<dbReference type="Gramene" id="OPUNC04G22560.1">
    <property type="protein sequence ID" value="OPUNC04G22560.1"/>
    <property type="gene ID" value="OPUNC04G22560"/>
</dbReference>
<accession>A0A0E0KV37</accession>
<dbReference type="Proteomes" id="UP000026962">
    <property type="component" value="Chromosome 4"/>
</dbReference>
<dbReference type="HOGENOM" id="CLU_1889140_0_0_1"/>
<reference evidence="1" key="2">
    <citation type="submission" date="2018-05" db="EMBL/GenBank/DDBJ databases">
        <title>OpunRS2 (Oryza punctata Reference Sequence Version 2).</title>
        <authorList>
            <person name="Zhang J."/>
            <person name="Kudrna D."/>
            <person name="Lee S."/>
            <person name="Talag J."/>
            <person name="Welchert J."/>
            <person name="Wing R.A."/>
        </authorList>
    </citation>
    <scope>NUCLEOTIDE SEQUENCE [LARGE SCALE GENOMIC DNA]</scope>
</reference>
<dbReference type="AlphaFoldDB" id="A0A0E0KV37"/>
<proteinExistence type="predicted"/>
<dbReference type="EnsemblPlants" id="OPUNC04G22560.1">
    <property type="protein sequence ID" value="OPUNC04G22560.1"/>
    <property type="gene ID" value="OPUNC04G22560"/>
</dbReference>
<name>A0A0E0KV37_ORYPU</name>
<sequence>MEIDQPNSTHLPQQIWRTILLAITWNIWKCRNNKAFNNIDESDHCLRQRCIDDLLLWSHGCPLRFKPHLSSEVVTAGQQGAAAVEGRRLARPGPQPDVLVSRWQLGSDTSIGADDLVLANLHPRTSSSGRHGGVG</sequence>
<organism evidence="1">
    <name type="scientific">Oryza punctata</name>
    <name type="common">Red rice</name>
    <dbReference type="NCBI Taxonomy" id="4537"/>
    <lineage>
        <taxon>Eukaryota</taxon>
        <taxon>Viridiplantae</taxon>
        <taxon>Streptophyta</taxon>
        <taxon>Embryophyta</taxon>
        <taxon>Tracheophyta</taxon>
        <taxon>Spermatophyta</taxon>
        <taxon>Magnoliopsida</taxon>
        <taxon>Liliopsida</taxon>
        <taxon>Poales</taxon>
        <taxon>Poaceae</taxon>
        <taxon>BOP clade</taxon>
        <taxon>Oryzoideae</taxon>
        <taxon>Oryzeae</taxon>
        <taxon>Oryzinae</taxon>
        <taxon>Oryza</taxon>
    </lineage>
</organism>